<dbReference type="Proteomes" id="UP000593564">
    <property type="component" value="Unassembled WGS sequence"/>
</dbReference>
<dbReference type="PANTHER" id="PTHR15907">
    <property type="entry name" value="DUF614 FAMILY PROTEIN-RELATED"/>
    <property type="match status" value="1"/>
</dbReference>
<sequence>MAKFTHLQPIVIHIIACGASGAIYALIAAMTRHARCYSCIYRKKLRDQYMLQGSPSCDFLVHCCCEQCALCQEYRELTNRGFDLGKVTQFLPLKLDIRPTFLSIDLHK</sequence>
<reference evidence="2 3" key="2">
    <citation type="submission" date="2020-07" db="EMBL/GenBank/DDBJ databases">
        <title>Genome assembly of wild tea tree DASZ reveals pedigree and selection history of tea varieties.</title>
        <authorList>
            <person name="Zhang W."/>
        </authorList>
    </citation>
    <scope>NUCLEOTIDE SEQUENCE [LARGE SCALE GENOMIC DNA]</scope>
    <source>
        <strain evidence="3">cv. G240</strain>
        <tissue evidence="2">Leaf</tissue>
    </source>
</reference>
<protein>
    <submittedName>
        <fullName evidence="2">Uncharacterized protein</fullName>
    </submittedName>
</protein>
<gene>
    <name evidence="2" type="ORF">HYC85_022607</name>
</gene>
<name>A0A7J7GG23_CAMSI</name>
<keyword evidence="1" id="KW-0812">Transmembrane</keyword>
<keyword evidence="1" id="KW-1133">Transmembrane helix</keyword>
<evidence type="ECO:0000256" key="1">
    <source>
        <dbReference type="SAM" id="Phobius"/>
    </source>
</evidence>
<evidence type="ECO:0000313" key="3">
    <source>
        <dbReference type="Proteomes" id="UP000593564"/>
    </source>
</evidence>
<dbReference type="EMBL" id="JACBKZ010000011">
    <property type="protein sequence ID" value="KAF5938348.1"/>
    <property type="molecule type" value="Genomic_DNA"/>
</dbReference>
<reference evidence="3" key="1">
    <citation type="journal article" date="2020" name="Nat. Commun.">
        <title>Genome assembly of wild tea tree DASZ reveals pedigree and selection history of tea varieties.</title>
        <authorList>
            <person name="Zhang W."/>
            <person name="Zhang Y."/>
            <person name="Qiu H."/>
            <person name="Guo Y."/>
            <person name="Wan H."/>
            <person name="Zhang X."/>
            <person name="Scossa F."/>
            <person name="Alseekh S."/>
            <person name="Zhang Q."/>
            <person name="Wang P."/>
            <person name="Xu L."/>
            <person name="Schmidt M.H."/>
            <person name="Jia X."/>
            <person name="Li D."/>
            <person name="Zhu A."/>
            <person name="Guo F."/>
            <person name="Chen W."/>
            <person name="Ni D."/>
            <person name="Usadel B."/>
            <person name="Fernie A.R."/>
            <person name="Wen W."/>
        </authorList>
    </citation>
    <scope>NUCLEOTIDE SEQUENCE [LARGE SCALE GENOMIC DNA]</scope>
    <source>
        <strain evidence="3">cv. G240</strain>
    </source>
</reference>
<dbReference type="NCBIfam" id="TIGR01571">
    <property type="entry name" value="A_thal_Cys_rich"/>
    <property type="match status" value="1"/>
</dbReference>
<dbReference type="AlphaFoldDB" id="A0A7J7GG23"/>
<feature type="transmembrane region" description="Helical" evidence="1">
    <location>
        <begin position="6"/>
        <end position="27"/>
    </location>
</feature>
<accession>A0A7J7GG23</accession>
<dbReference type="Pfam" id="PF04749">
    <property type="entry name" value="PLAC8"/>
    <property type="match status" value="1"/>
</dbReference>
<keyword evidence="3" id="KW-1185">Reference proteome</keyword>
<proteinExistence type="predicted"/>
<organism evidence="2 3">
    <name type="scientific">Camellia sinensis</name>
    <name type="common">Tea plant</name>
    <name type="synonym">Thea sinensis</name>
    <dbReference type="NCBI Taxonomy" id="4442"/>
    <lineage>
        <taxon>Eukaryota</taxon>
        <taxon>Viridiplantae</taxon>
        <taxon>Streptophyta</taxon>
        <taxon>Embryophyta</taxon>
        <taxon>Tracheophyta</taxon>
        <taxon>Spermatophyta</taxon>
        <taxon>Magnoliopsida</taxon>
        <taxon>eudicotyledons</taxon>
        <taxon>Gunneridae</taxon>
        <taxon>Pentapetalae</taxon>
        <taxon>asterids</taxon>
        <taxon>Ericales</taxon>
        <taxon>Theaceae</taxon>
        <taxon>Camellia</taxon>
    </lineage>
</organism>
<keyword evidence="1" id="KW-0472">Membrane</keyword>
<evidence type="ECO:0000313" key="2">
    <source>
        <dbReference type="EMBL" id="KAF5938348.1"/>
    </source>
</evidence>
<comment type="caution">
    <text evidence="2">The sequence shown here is derived from an EMBL/GenBank/DDBJ whole genome shotgun (WGS) entry which is preliminary data.</text>
</comment>
<dbReference type="InterPro" id="IPR006461">
    <property type="entry name" value="PLAC_motif_containing"/>
</dbReference>